<keyword evidence="4" id="KW-1133">Transmembrane helix</keyword>
<gene>
    <name evidence="6" type="ORF">D3273_20335</name>
</gene>
<protein>
    <recommendedName>
        <fullName evidence="1">diguanylate cyclase</fullName>
        <ecNumber evidence="1">2.7.7.65</ecNumber>
    </recommendedName>
</protein>
<feature type="domain" description="GGDEF" evidence="5">
    <location>
        <begin position="389"/>
        <end position="525"/>
    </location>
</feature>
<dbReference type="NCBIfam" id="TIGR00254">
    <property type="entry name" value="GGDEF"/>
    <property type="match status" value="1"/>
</dbReference>
<dbReference type="InterPro" id="IPR029787">
    <property type="entry name" value="Nucleotide_cyclase"/>
</dbReference>
<feature type="region of interest" description="Disordered" evidence="3">
    <location>
        <begin position="1"/>
        <end position="135"/>
    </location>
</feature>
<evidence type="ECO:0000256" key="3">
    <source>
        <dbReference type="SAM" id="MobiDB-lite"/>
    </source>
</evidence>
<evidence type="ECO:0000313" key="7">
    <source>
        <dbReference type="Proteomes" id="UP000290759"/>
    </source>
</evidence>
<dbReference type="Proteomes" id="UP000290759">
    <property type="component" value="Unassembled WGS sequence"/>
</dbReference>
<dbReference type="Gene3D" id="3.30.70.270">
    <property type="match status" value="1"/>
</dbReference>
<keyword evidence="4" id="KW-0812">Transmembrane</keyword>
<dbReference type="PANTHER" id="PTHR45138">
    <property type="entry name" value="REGULATORY COMPONENTS OF SENSORY TRANSDUCTION SYSTEM"/>
    <property type="match status" value="1"/>
</dbReference>
<reference evidence="6 7" key="1">
    <citation type="submission" date="2018-12" db="EMBL/GenBank/DDBJ databases">
        <authorList>
            <person name="Grouzdev D.S."/>
            <person name="Krutkina M.S."/>
        </authorList>
    </citation>
    <scope>NUCLEOTIDE SEQUENCE [LARGE SCALE GENOMIC DNA]</scope>
    <source>
        <strain evidence="6 7">RmlP026</strain>
    </source>
</reference>
<dbReference type="SUPFAM" id="SSF55073">
    <property type="entry name" value="Nucleotide cyclase"/>
    <property type="match status" value="1"/>
</dbReference>
<evidence type="ECO:0000256" key="1">
    <source>
        <dbReference type="ARBA" id="ARBA00012528"/>
    </source>
</evidence>
<evidence type="ECO:0000256" key="2">
    <source>
        <dbReference type="ARBA" id="ARBA00034247"/>
    </source>
</evidence>
<feature type="transmembrane region" description="Helical" evidence="4">
    <location>
        <begin position="229"/>
        <end position="247"/>
    </location>
</feature>
<evidence type="ECO:0000256" key="4">
    <source>
        <dbReference type="SAM" id="Phobius"/>
    </source>
</evidence>
<sequence length="539" mass="56988">MPLPPARMMPRMSPRLRSRAAWRQGAALAPSPGQGKAGLGARRGERAVRVPCRARAPSATSASDGSRKRRLNTCRDMLSPGGVPRPTGASVPAAEVARRGVAHPARSARGRKGEADRMLNVPDMTEPGAAAPPDRIDGADVAHLGPLLGFAPTVERLFDIETRGERVEHLRVAIPVGLFFYNAYLVTDAVLLPDVIVVGICLHLLVILPIALVVCWLVSRISAVLRERLLLVAMMGVFAVPLFTFWASSAPNATYTMPELYLVLVYGGMTLQLRFPHMAAFTAFALAATWAALVQRPDLSPAVLGALMFQAATGCAFAFYGSYRAELSRRRAYLRALREIVRSDGLEADRTLLLGLSSTDPLTGLPNRRAFDAALEAALDAGLQGADTGPIALLMIDVDHFKRFNDTYGHVAGDCCLRAVATSLVPRIPGATAARYGGEEFPVVLPGFGRASALAAAEALRAGVEALALEHAGRSDGIAVVSVSIGVAVAEAGAAMGATTLTAEADAALYSVKRQGRNRCAVYEGRFGEGRSRLPAAAA</sequence>
<dbReference type="GO" id="GO:0005886">
    <property type="term" value="C:plasma membrane"/>
    <property type="evidence" value="ECO:0007669"/>
    <property type="project" value="TreeGrafter"/>
</dbReference>
<dbReference type="PROSITE" id="PS50887">
    <property type="entry name" value="GGDEF"/>
    <property type="match status" value="1"/>
</dbReference>
<dbReference type="EMBL" id="QYBB01000031">
    <property type="protein sequence ID" value="RYC30135.1"/>
    <property type="molecule type" value="Genomic_DNA"/>
</dbReference>
<keyword evidence="7" id="KW-1185">Reference proteome</keyword>
<name>A0A4Q2U5M8_9HYPH</name>
<accession>A0A4Q2U5M8</accession>
<dbReference type="EC" id="2.7.7.65" evidence="1"/>
<dbReference type="GO" id="GO:1902201">
    <property type="term" value="P:negative regulation of bacterial-type flagellum-dependent cell motility"/>
    <property type="evidence" value="ECO:0007669"/>
    <property type="project" value="TreeGrafter"/>
</dbReference>
<reference evidence="6 7" key="2">
    <citation type="submission" date="2019-02" db="EMBL/GenBank/DDBJ databases">
        <title>'Lichenibacterium ramalinii' gen. nov. sp. nov., 'Lichenibacterium minor' gen. nov. sp. nov.</title>
        <authorList>
            <person name="Pankratov T."/>
        </authorList>
    </citation>
    <scope>NUCLEOTIDE SEQUENCE [LARGE SCALE GENOMIC DNA]</scope>
    <source>
        <strain evidence="6 7">RmlP026</strain>
    </source>
</reference>
<dbReference type="GO" id="GO:0043709">
    <property type="term" value="P:cell adhesion involved in single-species biofilm formation"/>
    <property type="evidence" value="ECO:0007669"/>
    <property type="project" value="TreeGrafter"/>
</dbReference>
<feature type="transmembrane region" description="Helical" evidence="4">
    <location>
        <begin position="278"/>
        <end position="296"/>
    </location>
</feature>
<dbReference type="SMART" id="SM00267">
    <property type="entry name" value="GGDEF"/>
    <property type="match status" value="1"/>
</dbReference>
<dbReference type="CDD" id="cd01949">
    <property type="entry name" value="GGDEF"/>
    <property type="match status" value="1"/>
</dbReference>
<dbReference type="Pfam" id="PF00990">
    <property type="entry name" value="GGDEF"/>
    <property type="match status" value="1"/>
</dbReference>
<organism evidence="6 7">
    <name type="scientific">Lichenibacterium minor</name>
    <dbReference type="NCBI Taxonomy" id="2316528"/>
    <lineage>
        <taxon>Bacteria</taxon>
        <taxon>Pseudomonadati</taxon>
        <taxon>Pseudomonadota</taxon>
        <taxon>Alphaproteobacteria</taxon>
        <taxon>Hyphomicrobiales</taxon>
        <taxon>Lichenihabitantaceae</taxon>
        <taxon>Lichenibacterium</taxon>
    </lineage>
</organism>
<feature type="transmembrane region" description="Helical" evidence="4">
    <location>
        <begin position="302"/>
        <end position="323"/>
    </location>
</feature>
<keyword evidence="4" id="KW-0472">Membrane</keyword>
<dbReference type="PANTHER" id="PTHR45138:SF9">
    <property type="entry name" value="DIGUANYLATE CYCLASE DGCM-RELATED"/>
    <property type="match status" value="1"/>
</dbReference>
<dbReference type="OrthoDB" id="9812260at2"/>
<dbReference type="InterPro" id="IPR043128">
    <property type="entry name" value="Rev_trsase/Diguanyl_cyclase"/>
</dbReference>
<evidence type="ECO:0000313" key="6">
    <source>
        <dbReference type="EMBL" id="RYC30135.1"/>
    </source>
</evidence>
<comment type="catalytic activity">
    <reaction evidence="2">
        <text>2 GTP = 3',3'-c-di-GMP + 2 diphosphate</text>
        <dbReference type="Rhea" id="RHEA:24898"/>
        <dbReference type="ChEBI" id="CHEBI:33019"/>
        <dbReference type="ChEBI" id="CHEBI:37565"/>
        <dbReference type="ChEBI" id="CHEBI:58805"/>
        <dbReference type="EC" id="2.7.7.65"/>
    </reaction>
</comment>
<dbReference type="InterPro" id="IPR000160">
    <property type="entry name" value="GGDEF_dom"/>
</dbReference>
<feature type="transmembrane region" description="Helical" evidence="4">
    <location>
        <begin position="195"/>
        <end position="217"/>
    </location>
</feature>
<evidence type="ECO:0000259" key="5">
    <source>
        <dbReference type="PROSITE" id="PS50887"/>
    </source>
</evidence>
<dbReference type="GO" id="GO:0052621">
    <property type="term" value="F:diguanylate cyclase activity"/>
    <property type="evidence" value="ECO:0007669"/>
    <property type="project" value="UniProtKB-EC"/>
</dbReference>
<proteinExistence type="predicted"/>
<comment type="caution">
    <text evidence="6">The sequence shown here is derived from an EMBL/GenBank/DDBJ whole genome shotgun (WGS) entry which is preliminary data.</text>
</comment>
<dbReference type="AlphaFoldDB" id="A0A4Q2U5M8"/>
<dbReference type="InterPro" id="IPR050469">
    <property type="entry name" value="Diguanylate_Cyclase"/>
</dbReference>
<dbReference type="FunFam" id="3.30.70.270:FF:000001">
    <property type="entry name" value="Diguanylate cyclase domain protein"/>
    <property type="match status" value="1"/>
</dbReference>
<feature type="compositionally biased region" description="Low complexity" evidence="3">
    <location>
        <begin position="49"/>
        <end position="59"/>
    </location>
</feature>